<dbReference type="InterPro" id="IPR032634">
    <property type="entry name" value="Gef2/Nod1_dom"/>
</dbReference>
<feature type="compositionally biased region" description="Basic residues" evidence="1">
    <location>
        <begin position="1343"/>
        <end position="1357"/>
    </location>
</feature>
<evidence type="ECO:0000259" key="2">
    <source>
        <dbReference type="PROSITE" id="PS50010"/>
    </source>
</evidence>
<dbReference type="GO" id="GO:0005085">
    <property type="term" value="F:guanyl-nucleotide exchange factor activity"/>
    <property type="evidence" value="ECO:0007669"/>
    <property type="project" value="InterPro"/>
</dbReference>
<dbReference type="InterPro" id="IPR051492">
    <property type="entry name" value="Dynamin-Rho_GEF"/>
</dbReference>
<dbReference type="InterPro" id="IPR057454">
    <property type="entry name" value="Bud3_C"/>
</dbReference>
<feature type="domain" description="DH" evidence="2">
    <location>
        <begin position="244"/>
        <end position="453"/>
    </location>
</feature>
<dbReference type="STRING" id="212602.A0A420I5K1"/>
<dbReference type="InterPro" id="IPR035899">
    <property type="entry name" value="DBL_dom_sf"/>
</dbReference>
<sequence>MVRITDELTLSRDEVNLYHATDSYLGHLPILVFHGPSIISNSTLNSSRIQVHIFSVAGFQSYQRITISPNLPFHQSVNYLPREKQGDETCRGIAFCLLKYFRELPDPVKNSLMLHFKNQKGKQSLSVSSFFSEQHAALLASVMVKVENTKEVWNDVLAALRPQNVNHLDLDLILPYGSVQDIQKNEEPDDCNTDSDQKHYGKYESLVQSFGDVTFLPSSRLRRAPSRANSANRTKTFSIDQKTSLRREMGELVDTEERYVIKMHDLVHHVANDFREKAKNRTPSSYSPSLQDLEKLFPPSLDKILQINSAFLEAVQNVMDETEEDAMLDLEAPVDTSKISRNEFNWHVRDPTGAVALSKILLEWFPEFSDCYQEYIRASQVFPQIITSFVKHQSSFSKRVQMVGEQFLRSAVIEPVQRLPRYSLFIDNIVSCLPSLHPAIKPFLKARDIITSICSMDTPGSENTQVVHRLGNLIEAWPKNFAHQNRLVTAVDYIELASPFRNIPDSDSHKGMFLIFTDRIVLLKKLPRCSITARGFLAELDKPSASSMMASMTANASGNKRIYDLTFSNWYMLSEIRFTVSDDSNNVSLISAGQSEMDIKLSDKNTSSIRIFHLHGAYEGKGSKFTEEITKARIEGRFPESERESNKWSFRSMKSEATDITLHTAVFEERTNLTSSDRQDAAPIRILVDHTTNVKFTSNSHAGVEIIANITTKQPGVEYRLKITGLRDKAFVDDVTTEQLLPTLTTRLADLLRYQYSLKNMVLTASYISLYGKILKSIHFQYERDKQRSFMPSSPVKLLSNLFNTAPSVSGSRNYKMSNKINFSSLTRSDSNKSKFSLDENEYRAEPRNHGDEQLDNHLIKLEEIFKAYTTAIYSRKGNVVGRALRNYGSTDELAVNAVYNTFIENPEDQRIASEATIDILFAAFKKYLRIAWMEQMGDVVPQQTLDELQLQALRLVSGDFAQYVRLILSEMTPQNRRAFISIIKLLADLLDGCFNDGDQGEITAAFAQLLAVEGNSHDYINLLDRLVMDHEMIFQAIGTGAMDGTGTSNIFTSNYGSKSNASAMNSVASNSSSFRKRFAETLLRQNSSQEKQSVWRSLNKSGRSILLGDHLNSNFNSQMPLRRSRSIESPNRRSALKDRPTVIGAFEERPLSSSGFMANLNINGTSSLNGNLDIKKSKKKRRSSLSDLETLHSSTNLDPCVDFIPPPKEIKLGQASLNSVSQNQSPSKIPLAGASLDRSHSNVHQTESLVKKENINLSSSVRNRKNCRIEPSKMKTSTPPPTNSSVVLIKDLWTTPSLKKHNSLNLTNIPSLNNRPKSNLTKVSRPPTTHSNTARSPQKSRLQSHNKSRLSSPHKLRERIQNEALEIQNAETDINSELSKIEAQITRLHSSDRLLHPNQQNFEKNSLTLLQLSFSSLAARIPNIIADLKVRNQLVEADVKKSFSALEFKVKGLDQLYREAVAENELLYERFNGELAKIAKAVKGKVEDGILNTDNITGFKDEKAEKGDLVNKIIETTDEIARVRSENTKLKREVLSLKTLLKVCE</sequence>
<dbReference type="EMBL" id="MCFK01001504">
    <property type="protein sequence ID" value="RKF64925.1"/>
    <property type="molecule type" value="Genomic_DNA"/>
</dbReference>
<dbReference type="SUPFAM" id="SSF48065">
    <property type="entry name" value="DBL homology domain (DH-domain)"/>
    <property type="match status" value="1"/>
</dbReference>
<dbReference type="GO" id="GO:0005737">
    <property type="term" value="C:cytoplasm"/>
    <property type="evidence" value="ECO:0007669"/>
    <property type="project" value="TreeGrafter"/>
</dbReference>
<accession>A0A420I5K1</accession>
<feature type="compositionally biased region" description="Polar residues" evidence="1">
    <location>
        <begin position="1304"/>
        <end position="1342"/>
    </location>
</feature>
<dbReference type="Pfam" id="PF17114">
    <property type="entry name" value="Nod1"/>
    <property type="match status" value="1"/>
</dbReference>
<dbReference type="PANTHER" id="PTHR22834:SF21">
    <property type="entry name" value="GUANYL NUCLEOTIDE EXCHANGE FACTOR, PUTATIVE (AFU_ORTHOLOGUE AFUA_5G11890)-RELATED"/>
    <property type="match status" value="1"/>
</dbReference>
<name>A0A420I5K1_9PEZI</name>
<comment type="caution">
    <text evidence="3">The sequence shown here is derived from an EMBL/GenBank/DDBJ whole genome shotgun (WGS) entry which is preliminary data.</text>
</comment>
<dbReference type="Proteomes" id="UP000286134">
    <property type="component" value="Unassembled WGS sequence"/>
</dbReference>
<dbReference type="GO" id="GO:0032955">
    <property type="term" value="P:regulation of division septum assembly"/>
    <property type="evidence" value="ECO:0007669"/>
    <property type="project" value="TreeGrafter"/>
</dbReference>
<evidence type="ECO:0000256" key="1">
    <source>
        <dbReference type="SAM" id="MobiDB-lite"/>
    </source>
</evidence>
<evidence type="ECO:0000313" key="3">
    <source>
        <dbReference type="EMBL" id="RKF64925.1"/>
    </source>
</evidence>
<reference evidence="3 4" key="1">
    <citation type="journal article" date="2018" name="BMC Genomics">
        <title>Comparative genome analyses reveal sequence features reflecting distinct modes of host-adaptation between dicot and monocot powdery mildew.</title>
        <authorList>
            <person name="Wu Y."/>
            <person name="Ma X."/>
            <person name="Pan Z."/>
            <person name="Kale S.D."/>
            <person name="Song Y."/>
            <person name="King H."/>
            <person name="Zhang Q."/>
            <person name="Presley C."/>
            <person name="Deng X."/>
            <person name="Wei C.I."/>
            <person name="Xiao S."/>
        </authorList>
    </citation>
    <scope>NUCLEOTIDE SEQUENCE [LARGE SCALE GENOMIC DNA]</scope>
    <source>
        <strain evidence="3">UMSG2</strain>
    </source>
</reference>
<feature type="region of interest" description="Disordered" evidence="1">
    <location>
        <begin position="1302"/>
        <end position="1357"/>
    </location>
</feature>
<feature type="region of interest" description="Disordered" evidence="1">
    <location>
        <begin position="1168"/>
        <end position="1191"/>
    </location>
</feature>
<dbReference type="Pfam" id="PF00621">
    <property type="entry name" value="RhoGEF"/>
    <property type="match status" value="1"/>
</dbReference>
<evidence type="ECO:0000313" key="4">
    <source>
        <dbReference type="Proteomes" id="UP000286134"/>
    </source>
</evidence>
<dbReference type="SMART" id="SM00325">
    <property type="entry name" value="RhoGEF"/>
    <property type="match status" value="1"/>
</dbReference>
<keyword evidence="4" id="KW-1185">Reference proteome</keyword>
<dbReference type="PROSITE" id="PS50010">
    <property type="entry name" value="DH_2"/>
    <property type="match status" value="1"/>
</dbReference>
<organism evidence="3 4">
    <name type="scientific">Erysiphe neolycopersici</name>
    <dbReference type="NCBI Taxonomy" id="212602"/>
    <lineage>
        <taxon>Eukaryota</taxon>
        <taxon>Fungi</taxon>
        <taxon>Dikarya</taxon>
        <taxon>Ascomycota</taxon>
        <taxon>Pezizomycotina</taxon>
        <taxon>Leotiomycetes</taxon>
        <taxon>Erysiphales</taxon>
        <taxon>Erysiphaceae</taxon>
        <taxon>Erysiphe</taxon>
    </lineage>
</organism>
<dbReference type="Gene3D" id="1.20.900.10">
    <property type="entry name" value="Dbl homology (DH) domain"/>
    <property type="match status" value="1"/>
</dbReference>
<dbReference type="InterPro" id="IPR000219">
    <property type="entry name" value="DH_dom"/>
</dbReference>
<protein>
    <submittedName>
        <fullName evidence="3">Putative rho guanine nucleotide exchange factor gef2</fullName>
    </submittedName>
</protein>
<gene>
    <name evidence="3" type="ORF">OnM2_015006</name>
</gene>
<dbReference type="Pfam" id="PF25351">
    <property type="entry name" value="PH_BUD3_C"/>
    <property type="match status" value="1"/>
</dbReference>
<dbReference type="OrthoDB" id="4066896at2759"/>
<dbReference type="GO" id="GO:0031991">
    <property type="term" value="P:regulation of actomyosin contractile ring contraction"/>
    <property type="evidence" value="ECO:0007669"/>
    <property type="project" value="TreeGrafter"/>
</dbReference>
<dbReference type="PANTHER" id="PTHR22834">
    <property type="entry name" value="NUCLEAR FUSION PROTEIN FUS2"/>
    <property type="match status" value="1"/>
</dbReference>
<proteinExistence type="predicted"/>